<evidence type="ECO:0000313" key="2">
    <source>
        <dbReference type="EMBL" id="KEH23072.1"/>
    </source>
</evidence>
<sequence length="515" mass="60281">MMDTAPIKKQPQSNALQPIGQFLPDDLIVEILLFLDVQTIFPLKCLSKSLNSLISDPEFVKKHLKNSSQYPHLILTEKNSEYVMSSVKTLPVRRLLENQPFTFSGDRHRGGMNSNRMELIGSCNGLLCFLYNTLNGRNGRYVRYWFYIWNPATGTRSEPFGTRFDYSLRQPVSEVSNFSFGFDMLTGTYKVVEFRVGERSYPSSKIKVRVLSLDDDDCWRNINNFPLILWNSVVHLSGTVCSLAVVDYADPSYDYEIITHVNRFVIVSLDLSTETTMQFLLPSDFDEVPCFQPTLQVLSDHICFSHDFKRTEFVIWKMNEFGIRESWTRLFRIGYFDLEMHNLPMDNYLNSTLLMPLYLSKNGYTLILDYYGDDEAVIYDQRENRAERIRTSYNLCRFLYVESLVSTSTHWKIYCLMTQPWYSLLYCTGSYPWLKVCKTNSKHIGYLRNCDTIQGMHIFYTLNLSIFYWFQNHKARKTQKKRFTSDVNVVPIIQRAPKGTGKGIYLEYRPRIDKN</sequence>
<accession>A0A072U0B2</accession>
<gene>
    <name evidence="2" type="ordered locus">MTR_7g066060</name>
</gene>
<proteinExistence type="predicted"/>
<dbReference type="InterPro" id="IPR050796">
    <property type="entry name" value="SCF_F-box_component"/>
</dbReference>
<dbReference type="PANTHER" id="PTHR31672">
    <property type="entry name" value="BNACNNG10540D PROTEIN"/>
    <property type="match status" value="1"/>
</dbReference>
<dbReference type="SMART" id="SM00256">
    <property type="entry name" value="FBOX"/>
    <property type="match status" value="1"/>
</dbReference>
<evidence type="ECO:0000259" key="1">
    <source>
        <dbReference type="PROSITE" id="PS50181"/>
    </source>
</evidence>
<dbReference type="InterPro" id="IPR017451">
    <property type="entry name" value="F-box-assoc_interact_dom"/>
</dbReference>
<dbReference type="SUPFAM" id="SSF81383">
    <property type="entry name" value="F-box domain"/>
    <property type="match status" value="1"/>
</dbReference>
<dbReference type="AlphaFoldDB" id="A0A072U0B2"/>
<feature type="domain" description="F-box" evidence="1">
    <location>
        <begin position="23"/>
        <end position="63"/>
    </location>
</feature>
<organism evidence="2 4">
    <name type="scientific">Medicago truncatula</name>
    <name type="common">Barrel medic</name>
    <name type="synonym">Medicago tribuloides</name>
    <dbReference type="NCBI Taxonomy" id="3880"/>
    <lineage>
        <taxon>Eukaryota</taxon>
        <taxon>Viridiplantae</taxon>
        <taxon>Streptophyta</taxon>
        <taxon>Embryophyta</taxon>
        <taxon>Tracheophyta</taxon>
        <taxon>Spermatophyta</taxon>
        <taxon>Magnoliopsida</taxon>
        <taxon>eudicotyledons</taxon>
        <taxon>Gunneridae</taxon>
        <taxon>Pentapetalae</taxon>
        <taxon>rosids</taxon>
        <taxon>fabids</taxon>
        <taxon>Fabales</taxon>
        <taxon>Fabaceae</taxon>
        <taxon>Papilionoideae</taxon>
        <taxon>50 kb inversion clade</taxon>
        <taxon>NPAAA clade</taxon>
        <taxon>Hologalegina</taxon>
        <taxon>IRL clade</taxon>
        <taxon>Trifolieae</taxon>
        <taxon>Medicago</taxon>
    </lineage>
</organism>
<dbReference type="Pfam" id="PF00646">
    <property type="entry name" value="F-box"/>
    <property type="match status" value="1"/>
</dbReference>
<reference evidence="3" key="3">
    <citation type="submission" date="2015-04" db="UniProtKB">
        <authorList>
            <consortium name="EnsemblPlants"/>
        </authorList>
    </citation>
    <scope>IDENTIFICATION</scope>
    <source>
        <strain evidence="3">cv. Jemalong A17</strain>
    </source>
</reference>
<dbReference type="Proteomes" id="UP000002051">
    <property type="component" value="Unassembled WGS sequence"/>
</dbReference>
<dbReference type="Gene3D" id="1.20.1280.50">
    <property type="match status" value="1"/>
</dbReference>
<reference evidence="2 4" key="2">
    <citation type="journal article" date="2014" name="BMC Genomics">
        <title>An improved genome release (version Mt4.0) for the model legume Medicago truncatula.</title>
        <authorList>
            <person name="Tang H."/>
            <person name="Krishnakumar V."/>
            <person name="Bidwell S."/>
            <person name="Rosen B."/>
            <person name="Chan A."/>
            <person name="Zhou S."/>
            <person name="Gentzbittel L."/>
            <person name="Childs K.L."/>
            <person name="Yandell M."/>
            <person name="Gundlach H."/>
            <person name="Mayer K.F."/>
            <person name="Schwartz D.C."/>
            <person name="Town C.D."/>
        </authorList>
    </citation>
    <scope>GENOME REANNOTATION</scope>
    <source>
        <strain evidence="2">A17</strain>
        <strain evidence="3 4">cv. Jemalong A17</strain>
    </source>
</reference>
<dbReference type="PROSITE" id="PS50181">
    <property type="entry name" value="FBOX"/>
    <property type="match status" value="1"/>
</dbReference>
<dbReference type="HOGENOM" id="CLU_027176_0_1_1"/>
<dbReference type="InterPro" id="IPR001810">
    <property type="entry name" value="F-box_dom"/>
</dbReference>
<dbReference type="PANTHER" id="PTHR31672:SF13">
    <property type="entry name" value="F-BOX PROTEIN CPR30-LIKE"/>
    <property type="match status" value="1"/>
</dbReference>
<dbReference type="EMBL" id="CM001223">
    <property type="protein sequence ID" value="KEH23072.1"/>
    <property type="molecule type" value="Genomic_DNA"/>
</dbReference>
<dbReference type="EnsemblPlants" id="KEH23072">
    <property type="protein sequence ID" value="KEH23072"/>
    <property type="gene ID" value="MTR_7g066060"/>
</dbReference>
<dbReference type="InterPro" id="IPR036047">
    <property type="entry name" value="F-box-like_dom_sf"/>
</dbReference>
<dbReference type="NCBIfam" id="TIGR01640">
    <property type="entry name" value="F_box_assoc_1"/>
    <property type="match status" value="1"/>
</dbReference>
<protein>
    <submittedName>
        <fullName evidence="2">F-box protein interaction domain protein</fullName>
    </submittedName>
</protein>
<keyword evidence="4" id="KW-1185">Reference proteome</keyword>
<evidence type="ECO:0000313" key="3">
    <source>
        <dbReference type="EnsemblPlants" id="KEH23072"/>
    </source>
</evidence>
<name>A0A072U0B2_MEDTR</name>
<reference evidence="2 4" key="1">
    <citation type="journal article" date="2011" name="Nature">
        <title>The Medicago genome provides insight into the evolution of rhizobial symbioses.</title>
        <authorList>
            <person name="Young N.D."/>
            <person name="Debelle F."/>
            <person name="Oldroyd G.E."/>
            <person name="Geurts R."/>
            <person name="Cannon S.B."/>
            <person name="Udvardi M.K."/>
            <person name="Benedito V.A."/>
            <person name="Mayer K.F."/>
            <person name="Gouzy J."/>
            <person name="Schoof H."/>
            <person name="Van de Peer Y."/>
            <person name="Proost S."/>
            <person name="Cook D.R."/>
            <person name="Meyers B.C."/>
            <person name="Spannagl M."/>
            <person name="Cheung F."/>
            <person name="De Mita S."/>
            <person name="Krishnakumar V."/>
            <person name="Gundlach H."/>
            <person name="Zhou S."/>
            <person name="Mudge J."/>
            <person name="Bharti A.K."/>
            <person name="Murray J.D."/>
            <person name="Naoumkina M.A."/>
            <person name="Rosen B."/>
            <person name="Silverstein K.A."/>
            <person name="Tang H."/>
            <person name="Rombauts S."/>
            <person name="Zhao P.X."/>
            <person name="Zhou P."/>
            <person name="Barbe V."/>
            <person name="Bardou P."/>
            <person name="Bechner M."/>
            <person name="Bellec A."/>
            <person name="Berger A."/>
            <person name="Berges H."/>
            <person name="Bidwell S."/>
            <person name="Bisseling T."/>
            <person name="Choisne N."/>
            <person name="Couloux A."/>
            <person name="Denny R."/>
            <person name="Deshpande S."/>
            <person name="Dai X."/>
            <person name="Doyle J.J."/>
            <person name="Dudez A.M."/>
            <person name="Farmer A.D."/>
            <person name="Fouteau S."/>
            <person name="Franken C."/>
            <person name="Gibelin C."/>
            <person name="Gish J."/>
            <person name="Goldstein S."/>
            <person name="Gonzalez A.J."/>
            <person name="Green P.J."/>
            <person name="Hallab A."/>
            <person name="Hartog M."/>
            <person name="Hua A."/>
            <person name="Humphray S.J."/>
            <person name="Jeong D.H."/>
            <person name="Jing Y."/>
            <person name="Jocker A."/>
            <person name="Kenton S.M."/>
            <person name="Kim D.J."/>
            <person name="Klee K."/>
            <person name="Lai H."/>
            <person name="Lang C."/>
            <person name="Lin S."/>
            <person name="Macmil S.L."/>
            <person name="Magdelenat G."/>
            <person name="Matthews L."/>
            <person name="McCorrison J."/>
            <person name="Monaghan E.L."/>
            <person name="Mun J.H."/>
            <person name="Najar F.Z."/>
            <person name="Nicholson C."/>
            <person name="Noirot C."/>
            <person name="O'Bleness M."/>
            <person name="Paule C.R."/>
            <person name="Poulain J."/>
            <person name="Prion F."/>
            <person name="Qin B."/>
            <person name="Qu C."/>
            <person name="Retzel E.F."/>
            <person name="Riddle C."/>
            <person name="Sallet E."/>
            <person name="Samain S."/>
            <person name="Samson N."/>
            <person name="Sanders I."/>
            <person name="Saurat O."/>
            <person name="Scarpelli C."/>
            <person name="Schiex T."/>
            <person name="Segurens B."/>
            <person name="Severin A.J."/>
            <person name="Sherrier D.J."/>
            <person name="Shi R."/>
            <person name="Sims S."/>
            <person name="Singer S.R."/>
            <person name="Sinharoy S."/>
            <person name="Sterck L."/>
            <person name="Viollet A."/>
            <person name="Wang B.B."/>
            <person name="Wang K."/>
            <person name="Wang M."/>
            <person name="Wang X."/>
            <person name="Warfsmann J."/>
            <person name="Weissenbach J."/>
            <person name="White D.D."/>
            <person name="White J.D."/>
            <person name="Wiley G.B."/>
            <person name="Wincker P."/>
            <person name="Xing Y."/>
            <person name="Yang L."/>
            <person name="Yao Z."/>
            <person name="Ying F."/>
            <person name="Zhai J."/>
            <person name="Zhou L."/>
            <person name="Zuber A."/>
            <person name="Denarie J."/>
            <person name="Dixon R.A."/>
            <person name="May G.D."/>
            <person name="Schwartz D.C."/>
            <person name="Rogers J."/>
            <person name="Quetier F."/>
            <person name="Town C.D."/>
            <person name="Roe B.A."/>
        </authorList>
    </citation>
    <scope>NUCLEOTIDE SEQUENCE [LARGE SCALE GENOMIC DNA]</scope>
    <source>
        <strain evidence="2">A17</strain>
        <strain evidence="3 4">cv. Jemalong A17</strain>
    </source>
</reference>
<evidence type="ECO:0000313" key="4">
    <source>
        <dbReference type="Proteomes" id="UP000002051"/>
    </source>
</evidence>